<comment type="subcellular location">
    <subcellularLocation>
        <location evidence="1">Membrane</location>
        <topology evidence="1">Multi-pass membrane protein</topology>
    </subcellularLocation>
</comment>
<protein>
    <submittedName>
        <fullName evidence="6">Disulfide bond formation protein DsbB</fullName>
    </submittedName>
</protein>
<organism evidence="6 7">
    <name type="scientific">Phenylobacterium koreense</name>
    <dbReference type="NCBI Taxonomy" id="266125"/>
    <lineage>
        <taxon>Bacteria</taxon>
        <taxon>Pseudomonadati</taxon>
        <taxon>Pseudomonadota</taxon>
        <taxon>Alphaproteobacteria</taxon>
        <taxon>Caulobacterales</taxon>
        <taxon>Caulobacteraceae</taxon>
        <taxon>Phenylobacterium</taxon>
    </lineage>
</organism>
<evidence type="ECO:0000256" key="4">
    <source>
        <dbReference type="ARBA" id="ARBA00023136"/>
    </source>
</evidence>
<proteinExistence type="predicted"/>
<evidence type="ECO:0000256" key="1">
    <source>
        <dbReference type="ARBA" id="ARBA00004141"/>
    </source>
</evidence>
<dbReference type="RefSeq" id="WP_331929636.1">
    <property type="nucleotide sequence ID" value="NZ_JBEPLU010000001.1"/>
</dbReference>
<accession>A0ABV2EF60</accession>
<keyword evidence="3 5" id="KW-1133">Transmembrane helix</keyword>
<keyword evidence="4 5" id="KW-0472">Membrane</keyword>
<dbReference type="InterPro" id="IPR023380">
    <property type="entry name" value="DsbB-like_sf"/>
</dbReference>
<dbReference type="Pfam" id="PF02600">
    <property type="entry name" value="DsbB"/>
    <property type="match status" value="1"/>
</dbReference>
<keyword evidence="2 5" id="KW-0812">Transmembrane</keyword>
<keyword evidence="7" id="KW-1185">Reference proteome</keyword>
<evidence type="ECO:0000313" key="6">
    <source>
        <dbReference type="EMBL" id="MET3525673.1"/>
    </source>
</evidence>
<feature type="transmembrane region" description="Helical" evidence="5">
    <location>
        <begin position="77"/>
        <end position="95"/>
    </location>
</feature>
<feature type="transmembrane region" description="Helical" evidence="5">
    <location>
        <begin position="137"/>
        <end position="164"/>
    </location>
</feature>
<sequence length="172" mass="18062">MSAFLSPFLQRWRLTALVVSLLMLAIAHGFETIGGLAPCALCLRAREVYWVAAGVALAGMFVVRMRGGDRWRAPIDALLALIFAAGLALAVYHAGVEWKWWPGPTACAGGGGTVSTGAMTDLLGGAKIKPPACDKAAWVFLGLSMAGWNAIASLGLTVLSLLAVGHERRKTS</sequence>
<dbReference type="InterPro" id="IPR003752">
    <property type="entry name" value="DiS_bond_form_DsbB/BdbC"/>
</dbReference>
<dbReference type="Proteomes" id="UP001549110">
    <property type="component" value="Unassembled WGS sequence"/>
</dbReference>
<name>A0ABV2EF60_9CAUL</name>
<dbReference type="SUPFAM" id="SSF158442">
    <property type="entry name" value="DsbB-like"/>
    <property type="match status" value="1"/>
</dbReference>
<dbReference type="InterPro" id="IPR024199">
    <property type="entry name" value="Uncharacterised_DsbB"/>
</dbReference>
<evidence type="ECO:0000313" key="7">
    <source>
        <dbReference type="Proteomes" id="UP001549110"/>
    </source>
</evidence>
<gene>
    <name evidence="6" type="ORF">ABID41_000768</name>
</gene>
<reference evidence="6 7" key="1">
    <citation type="submission" date="2024-06" db="EMBL/GenBank/DDBJ databases">
        <title>Genomic Encyclopedia of Type Strains, Phase IV (KMG-IV): sequencing the most valuable type-strain genomes for metagenomic binning, comparative biology and taxonomic classification.</title>
        <authorList>
            <person name="Goeker M."/>
        </authorList>
    </citation>
    <scope>NUCLEOTIDE SEQUENCE [LARGE SCALE GENOMIC DNA]</scope>
    <source>
        <strain evidence="6 7">DSM 17809</strain>
    </source>
</reference>
<dbReference type="PIRSF" id="PIRSF033913">
    <property type="entry name" value="S-S_format_DsbB"/>
    <property type="match status" value="1"/>
</dbReference>
<dbReference type="EMBL" id="JBEPLU010000001">
    <property type="protein sequence ID" value="MET3525673.1"/>
    <property type="molecule type" value="Genomic_DNA"/>
</dbReference>
<evidence type="ECO:0000256" key="3">
    <source>
        <dbReference type="ARBA" id="ARBA00022989"/>
    </source>
</evidence>
<feature type="transmembrane region" description="Helical" evidence="5">
    <location>
        <begin position="48"/>
        <end position="65"/>
    </location>
</feature>
<dbReference type="Gene3D" id="1.20.1550.10">
    <property type="entry name" value="DsbB-like"/>
    <property type="match status" value="1"/>
</dbReference>
<evidence type="ECO:0000256" key="5">
    <source>
        <dbReference type="SAM" id="Phobius"/>
    </source>
</evidence>
<comment type="caution">
    <text evidence="6">The sequence shown here is derived from an EMBL/GenBank/DDBJ whole genome shotgun (WGS) entry which is preliminary data.</text>
</comment>
<evidence type="ECO:0000256" key="2">
    <source>
        <dbReference type="ARBA" id="ARBA00022692"/>
    </source>
</evidence>